<reference evidence="1 2" key="1">
    <citation type="journal article" date="2023" name="Genes (Basel)">
        <title>Chromosome-Level Genome Assembly and Circadian Gene Repertoire of the Patagonia Blennie Eleginops maclovinus-The Closest Ancestral Proxy of Antarctic Cryonotothenioids.</title>
        <authorList>
            <person name="Cheng C.C."/>
            <person name="Rivera-Colon A.G."/>
            <person name="Minhas B.F."/>
            <person name="Wilson L."/>
            <person name="Rayamajhi N."/>
            <person name="Vargas-Chacoff L."/>
            <person name="Catchen J.M."/>
        </authorList>
    </citation>
    <scope>NUCLEOTIDE SEQUENCE [LARGE SCALE GENOMIC DNA]</scope>
    <source>
        <strain evidence="1">JMC-PN-2008</strain>
    </source>
</reference>
<gene>
    <name evidence="1" type="ORF">PBY51_006119</name>
</gene>
<dbReference type="AlphaFoldDB" id="A0AAN7WTA2"/>
<keyword evidence="2" id="KW-1185">Reference proteome</keyword>
<evidence type="ECO:0000313" key="2">
    <source>
        <dbReference type="Proteomes" id="UP001346869"/>
    </source>
</evidence>
<evidence type="ECO:0000313" key="1">
    <source>
        <dbReference type="EMBL" id="KAK5848511.1"/>
    </source>
</evidence>
<proteinExistence type="predicted"/>
<comment type="caution">
    <text evidence="1">The sequence shown here is derived from an EMBL/GenBank/DDBJ whole genome shotgun (WGS) entry which is preliminary data.</text>
</comment>
<dbReference type="Proteomes" id="UP001346869">
    <property type="component" value="Unassembled WGS sequence"/>
</dbReference>
<dbReference type="EMBL" id="JAUZQC010000025">
    <property type="protein sequence ID" value="KAK5848511.1"/>
    <property type="molecule type" value="Genomic_DNA"/>
</dbReference>
<name>A0AAN7WTA2_ELEMC</name>
<reference evidence="1 2" key="2">
    <citation type="journal article" date="2023" name="Mol. Biol. Evol.">
        <title>Genomics of Secondarily Temperate Adaptation in the Only Non-Antarctic Icefish.</title>
        <authorList>
            <person name="Rivera-Colon A.G."/>
            <person name="Rayamajhi N."/>
            <person name="Minhas B.F."/>
            <person name="Madrigal G."/>
            <person name="Bilyk K.T."/>
            <person name="Yoon V."/>
            <person name="Hune M."/>
            <person name="Gregory S."/>
            <person name="Cheng C.H.C."/>
            <person name="Catchen J.M."/>
        </authorList>
    </citation>
    <scope>NUCLEOTIDE SEQUENCE [LARGE SCALE GENOMIC DNA]</scope>
    <source>
        <strain evidence="1">JMC-PN-2008</strain>
    </source>
</reference>
<organism evidence="1 2">
    <name type="scientific">Eleginops maclovinus</name>
    <name type="common">Patagonian blennie</name>
    <name type="synonym">Eleginus maclovinus</name>
    <dbReference type="NCBI Taxonomy" id="56733"/>
    <lineage>
        <taxon>Eukaryota</taxon>
        <taxon>Metazoa</taxon>
        <taxon>Chordata</taxon>
        <taxon>Craniata</taxon>
        <taxon>Vertebrata</taxon>
        <taxon>Euteleostomi</taxon>
        <taxon>Actinopterygii</taxon>
        <taxon>Neopterygii</taxon>
        <taxon>Teleostei</taxon>
        <taxon>Neoteleostei</taxon>
        <taxon>Acanthomorphata</taxon>
        <taxon>Eupercaria</taxon>
        <taxon>Perciformes</taxon>
        <taxon>Notothenioidei</taxon>
        <taxon>Eleginopidae</taxon>
        <taxon>Eleginops</taxon>
    </lineage>
</organism>
<protein>
    <submittedName>
        <fullName evidence="1">Uncharacterized protein</fullName>
    </submittedName>
</protein>
<sequence length="104" mass="11464">MRPLYPDLNLMLPPWPPAPQPAQSKGSKPCSFTVTQPSSSAEWKLRCGVNWSGTGCVSRTGAGGSAQRDPRTCIAVRYISLPPYLIYKITFLFARLTLHLISSR</sequence>
<accession>A0AAN7WTA2</accession>